<reference evidence="2 3" key="1">
    <citation type="journal article" date="2021" name="Plant Biotechnol. J.">
        <title>Multi-omics assisted identification of the key and species-specific regulatory components of drought-tolerant mechanisms in Gossypium stocksii.</title>
        <authorList>
            <person name="Yu D."/>
            <person name="Ke L."/>
            <person name="Zhang D."/>
            <person name="Wu Y."/>
            <person name="Sun Y."/>
            <person name="Mei J."/>
            <person name="Sun J."/>
            <person name="Sun Y."/>
        </authorList>
    </citation>
    <scope>NUCLEOTIDE SEQUENCE [LARGE SCALE GENOMIC DNA]</scope>
    <source>
        <strain evidence="3">cv. E1</strain>
        <tissue evidence="2">Leaf</tissue>
    </source>
</reference>
<feature type="compositionally biased region" description="Basic and acidic residues" evidence="1">
    <location>
        <begin position="79"/>
        <end position="88"/>
    </location>
</feature>
<dbReference type="Proteomes" id="UP000828251">
    <property type="component" value="Unassembled WGS sequence"/>
</dbReference>
<comment type="caution">
    <text evidence="2">The sequence shown here is derived from an EMBL/GenBank/DDBJ whole genome shotgun (WGS) entry which is preliminary data.</text>
</comment>
<protein>
    <submittedName>
        <fullName evidence="2">Uncharacterized protein</fullName>
    </submittedName>
</protein>
<feature type="region of interest" description="Disordered" evidence="1">
    <location>
        <begin position="77"/>
        <end position="116"/>
    </location>
</feature>
<evidence type="ECO:0000313" key="3">
    <source>
        <dbReference type="Proteomes" id="UP000828251"/>
    </source>
</evidence>
<organism evidence="2 3">
    <name type="scientific">Gossypium stocksii</name>
    <dbReference type="NCBI Taxonomy" id="47602"/>
    <lineage>
        <taxon>Eukaryota</taxon>
        <taxon>Viridiplantae</taxon>
        <taxon>Streptophyta</taxon>
        <taxon>Embryophyta</taxon>
        <taxon>Tracheophyta</taxon>
        <taxon>Spermatophyta</taxon>
        <taxon>Magnoliopsida</taxon>
        <taxon>eudicotyledons</taxon>
        <taxon>Gunneridae</taxon>
        <taxon>Pentapetalae</taxon>
        <taxon>rosids</taxon>
        <taxon>malvids</taxon>
        <taxon>Malvales</taxon>
        <taxon>Malvaceae</taxon>
        <taxon>Malvoideae</taxon>
        <taxon>Gossypium</taxon>
    </lineage>
</organism>
<gene>
    <name evidence="2" type="ORF">J1N35_019310</name>
</gene>
<evidence type="ECO:0000313" key="2">
    <source>
        <dbReference type="EMBL" id="KAH1092053.1"/>
    </source>
</evidence>
<dbReference type="AlphaFoldDB" id="A0A9D3VSA9"/>
<accession>A0A9D3VSA9</accession>
<name>A0A9D3VSA9_9ROSI</name>
<feature type="compositionally biased region" description="Polar residues" evidence="1">
    <location>
        <begin position="106"/>
        <end position="116"/>
    </location>
</feature>
<keyword evidence="3" id="KW-1185">Reference proteome</keyword>
<evidence type="ECO:0000256" key="1">
    <source>
        <dbReference type="SAM" id="MobiDB-lite"/>
    </source>
</evidence>
<dbReference type="EMBL" id="JAIQCV010000006">
    <property type="protein sequence ID" value="KAH1092053.1"/>
    <property type="molecule type" value="Genomic_DNA"/>
</dbReference>
<sequence length="116" mass="12990">MAQVLKVMYIAHSLSNGALKEVNKRYNNKTVDFKKAVKTRKDSLAELRQKYQESTNLIGWLDTQVITLKGGLFIPNTPDAKDNEEGLIFKDQNLEEPPPTEEASIAPTSQPNEGDD</sequence>
<proteinExistence type="predicted"/>